<feature type="compositionally biased region" description="Basic and acidic residues" evidence="1">
    <location>
        <begin position="117"/>
        <end position="131"/>
    </location>
</feature>
<evidence type="ECO:0000313" key="3">
    <source>
        <dbReference type="EMBL" id="KIW44814.1"/>
    </source>
</evidence>
<protein>
    <submittedName>
        <fullName evidence="3">Uncharacterized protein</fullName>
    </submittedName>
</protein>
<accession>A0A0D2EA01</accession>
<keyword evidence="4" id="KW-1185">Reference proteome</keyword>
<feature type="region of interest" description="Disordered" evidence="1">
    <location>
        <begin position="105"/>
        <end position="131"/>
    </location>
</feature>
<dbReference type="AlphaFoldDB" id="A0A0D2EA01"/>
<dbReference type="RefSeq" id="XP_016265030.1">
    <property type="nucleotide sequence ID" value="XM_016404025.1"/>
</dbReference>
<evidence type="ECO:0000256" key="1">
    <source>
        <dbReference type="SAM" id="MobiDB-lite"/>
    </source>
</evidence>
<feature type="transmembrane region" description="Helical" evidence="2">
    <location>
        <begin position="45"/>
        <end position="63"/>
    </location>
</feature>
<feature type="compositionally biased region" description="Acidic residues" evidence="1">
    <location>
        <begin position="191"/>
        <end position="200"/>
    </location>
</feature>
<feature type="transmembrane region" description="Helical" evidence="2">
    <location>
        <begin position="69"/>
        <end position="91"/>
    </location>
</feature>
<dbReference type="VEuPathDB" id="FungiDB:PV06_03258"/>
<organism evidence="3 4">
    <name type="scientific">Exophiala oligosperma</name>
    <dbReference type="NCBI Taxonomy" id="215243"/>
    <lineage>
        <taxon>Eukaryota</taxon>
        <taxon>Fungi</taxon>
        <taxon>Dikarya</taxon>
        <taxon>Ascomycota</taxon>
        <taxon>Pezizomycotina</taxon>
        <taxon>Eurotiomycetes</taxon>
        <taxon>Chaetothyriomycetidae</taxon>
        <taxon>Chaetothyriales</taxon>
        <taxon>Herpotrichiellaceae</taxon>
        <taxon>Exophiala</taxon>
    </lineage>
</organism>
<dbReference type="Proteomes" id="UP000053342">
    <property type="component" value="Unassembled WGS sequence"/>
</dbReference>
<keyword evidence="2" id="KW-0472">Membrane</keyword>
<reference evidence="3 4" key="1">
    <citation type="submission" date="2015-01" db="EMBL/GenBank/DDBJ databases">
        <title>The Genome Sequence of Exophiala oligosperma CBS72588.</title>
        <authorList>
            <consortium name="The Broad Institute Genomics Platform"/>
            <person name="Cuomo C."/>
            <person name="de Hoog S."/>
            <person name="Gorbushina A."/>
            <person name="Stielow B."/>
            <person name="Teixiera M."/>
            <person name="Abouelleil A."/>
            <person name="Chapman S.B."/>
            <person name="Priest M."/>
            <person name="Young S.K."/>
            <person name="Wortman J."/>
            <person name="Nusbaum C."/>
            <person name="Birren B."/>
        </authorList>
    </citation>
    <scope>NUCLEOTIDE SEQUENCE [LARGE SCALE GENOMIC DNA]</scope>
    <source>
        <strain evidence="3 4">CBS 72588</strain>
    </source>
</reference>
<gene>
    <name evidence="3" type="ORF">PV06_03258</name>
</gene>
<keyword evidence="2" id="KW-1133">Transmembrane helix</keyword>
<feature type="compositionally biased region" description="Low complexity" evidence="1">
    <location>
        <begin position="161"/>
        <end position="175"/>
    </location>
</feature>
<evidence type="ECO:0000256" key="2">
    <source>
        <dbReference type="SAM" id="Phobius"/>
    </source>
</evidence>
<name>A0A0D2EA01_9EURO</name>
<evidence type="ECO:0000313" key="4">
    <source>
        <dbReference type="Proteomes" id="UP000053342"/>
    </source>
</evidence>
<dbReference type="OrthoDB" id="4502894at2759"/>
<dbReference type="GeneID" id="27355332"/>
<dbReference type="EMBL" id="KN847334">
    <property type="protein sequence ID" value="KIW44814.1"/>
    <property type="molecule type" value="Genomic_DNA"/>
</dbReference>
<sequence length="200" mass="22480">MTTDTPLPAPWLKITTVILYYIVLYPILVLLKALWYILVLISTPVIYIGSSILALILMPWRVFARFEALWYFIGSAIVLGTVLGLILHFTLRAVVLVFRLDEKPSVDPSPPTGHDAMSYRKAREEKKRKQLKDQERLAVQAKLLASRPLLQEAVREARNMPLSSTPISPLSPSVSGSNRPGLLQQTILEHSDEDDDSSVF</sequence>
<feature type="transmembrane region" description="Helical" evidence="2">
    <location>
        <begin position="18"/>
        <end position="38"/>
    </location>
</feature>
<keyword evidence="2" id="KW-0812">Transmembrane</keyword>
<dbReference type="HOGENOM" id="CLU_118668_0_0_1"/>
<proteinExistence type="predicted"/>
<feature type="region of interest" description="Disordered" evidence="1">
    <location>
        <begin position="160"/>
        <end position="200"/>
    </location>
</feature>